<dbReference type="GO" id="GO:0004197">
    <property type="term" value="F:cysteine-type endopeptidase activity"/>
    <property type="evidence" value="ECO:0007669"/>
    <property type="project" value="InterPro"/>
</dbReference>
<accession>A0AA36HNL1</accession>
<keyword evidence="1" id="KW-0472">Membrane</keyword>
<reference evidence="3" key="1">
    <citation type="submission" date="2023-08" db="EMBL/GenBank/DDBJ databases">
        <authorList>
            <person name="Chen Y."/>
            <person name="Shah S."/>
            <person name="Dougan E. K."/>
            <person name="Thang M."/>
            <person name="Chan C."/>
        </authorList>
    </citation>
    <scope>NUCLEOTIDE SEQUENCE</scope>
</reference>
<keyword evidence="1" id="KW-0812">Transmembrane</keyword>
<name>A0AA36HNL1_9DINO</name>
<dbReference type="AlphaFoldDB" id="A0AA36HNL1"/>
<dbReference type="SUPFAM" id="SSF52129">
    <property type="entry name" value="Caspase-like"/>
    <property type="match status" value="1"/>
</dbReference>
<comment type="caution">
    <text evidence="3">The sequence shown here is derived from an EMBL/GenBank/DDBJ whole genome shotgun (WGS) entry which is preliminary data.</text>
</comment>
<feature type="transmembrane region" description="Helical" evidence="1">
    <location>
        <begin position="480"/>
        <end position="499"/>
    </location>
</feature>
<dbReference type="Gene3D" id="3.40.50.1460">
    <property type="match status" value="1"/>
</dbReference>
<dbReference type="Proteomes" id="UP001178507">
    <property type="component" value="Unassembled WGS sequence"/>
</dbReference>
<dbReference type="GO" id="GO:0006508">
    <property type="term" value="P:proteolysis"/>
    <property type="evidence" value="ECO:0007669"/>
    <property type="project" value="InterPro"/>
</dbReference>
<feature type="transmembrane region" description="Helical" evidence="1">
    <location>
        <begin position="511"/>
        <end position="530"/>
    </location>
</feature>
<protein>
    <recommendedName>
        <fullName evidence="2">Peptidase C14 caspase domain-containing protein</fullName>
    </recommendedName>
</protein>
<dbReference type="Pfam" id="PF00656">
    <property type="entry name" value="Peptidase_C14"/>
    <property type="match status" value="1"/>
</dbReference>
<keyword evidence="1" id="KW-1133">Transmembrane helix</keyword>
<dbReference type="InterPro" id="IPR011600">
    <property type="entry name" value="Pept_C14_caspase"/>
</dbReference>
<dbReference type="EMBL" id="CAUJNA010000103">
    <property type="protein sequence ID" value="CAJ1371890.1"/>
    <property type="molecule type" value="Genomic_DNA"/>
</dbReference>
<proteinExistence type="predicted"/>
<evidence type="ECO:0000256" key="1">
    <source>
        <dbReference type="SAM" id="Phobius"/>
    </source>
</evidence>
<feature type="transmembrane region" description="Helical" evidence="1">
    <location>
        <begin position="283"/>
        <end position="308"/>
    </location>
</feature>
<sequence length="677" mass="75898">MALDCHFAEALCLGIGAYQHDQCLPQAAADAENMATAFRDLGCCNVTFETNQEMLTRQKVVELVSAFVQRAKLQMQEAKTARLPLLVAVFVASHGIHAHGKELPLVVPSDRTCSSETKQLVDLNELLLNELTQVRLPRTNRRPCCVWIIVDTCRSGPITSWQARSDCKQIERSADRAGYRGAQSCKTDLTPDFLFVLACDPGGWASDSNSLSSILVKSLQQDGVSIRDACEGAIEVVQQASRGHQRPWMIQRGGKIFSQIRTTPSQAQRAVVDPLEAECVPHWVPVAFAQILGFAAALLVLMCFVGFFHSPKNFVEAAGHVARCKDCPSQSCLCTDCLLDQDIYRTFTANRGLPNRAPLAVRQVISIGSPFCSKKARREEASRRWKSRGKSYRRYRDPTRFDCQLWGVPLNRCRIAWFLQVTKLGSALVISRKSWWRGFVPREGVTPLDLCVMFISFVNALTSLHWLLPQEPNYSEVIAYSYEMINFIFIAASISMPMLIHTELWWSRTPIISNFTASFLVTALPGQLVIFVWSRAIGLVSAEDAAKQQFLFYAFDVLTGAGTAAVGFALCRGNEGPVARKSFELLCVSLCWMVVVLAWLITSHWNEELMARTHLLRIVAERVCNFWKMHLMVWFSEHSIQCNLLRGRLAGAVPWGMRAAKVAERMRITWVTMPHTG</sequence>
<keyword evidence="4" id="KW-1185">Reference proteome</keyword>
<feature type="transmembrane region" description="Helical" evidence="1">
    <location>
        <begin position="550"/>
        <end position="571"/>
    </location>
</feature>
<organism evidence="3 4">
    <name type="scientific">Effrenium voratum</name>
    <dbReference type="NCBI Taxonomy" id="2562239"/>
    <lineage>
        <taxon>Eukaryota</taxon>
        <taxon>Sar</taxon>
        <taxon>Alveolata</taxon>
        <taxon>Dinophyceae</taxon>
        <taxon>Suessiales</taxon>
        <taxon>Symbiodiniaceae</taxon>
        <taxon>Effrenium</taxon>
    </lineage>
</organism>
<evidence type="ECO:0000259" key="2">
    <source>
        <dbReference type="Pfam" id="PF00656"/>
    </source>
</evidence>
<feature type="transmembrane region" description="Helical" evidence="1">
    <location>
        <begin position="447"/>
        <end position="468"/>
    </location>
</feature>
<feature type="domain" description="Peptidase C14 caspase" evidence="2">
    <location>
        <begin position="10"/>
        <end position="250"/>
    </location>
</feature>
<feature type="transmembrane region" description="Helical" evidence="1">
    <location>
        <begin position="583"/>
        <end position="602"/>
    </location>
</feature>
<evidence type="ECO:0000313" key="4">
    <source>
        <dbReference type="Proteomes" id="UP001178507"/>
    </source>
</evidence>
<evidence type="ECO:0000313" key="3">
    <source>
        <dbReference type="EMBL" id="CAJ1371890.1"/>
    </source>
</evidence>
<dbReference type="InterPro" id="IPR029030">
    <property type="entry name" value="Caspase-like_dom_sf"/>
</dbReference>
<gene>
    <name evidence="3" type="ORF">EVOR1521_LOCUS2097</name>
</gene>